<dbReference type="InterPro" id="IPR036590">
    <property type="entry name" value="SRAP-like"/>
</dbReference>
<protein>
    <submittedName>
        <fullName evidence="1">SOS response-associated peptidase</fullName>
    </submittedName>
</protein>
<sequence length="226" mass="24877">MPFHLADGLRGGVMTMMEPIWRPSTGDRATLDRTAEALCADFAIAWTARASWGTWDQLADLRAGHPAFVIRHTAEGNGLDTQRWGIGEGREATTRIPGLSLPWWRRLAERPAQRCLIPLTACTLAASGLPGRDRRATWFALAEEPVFTVAGLWRESGDARCFALVECENGDRSPMPMVVAAADRERWLRGSIEDIAALQRPCPPEALRIGLPRPAAPVYPPSQVPF</sequence>
<dbReference type="Gene3D" id="3.90.1680.10">
    <property type="entry name" value="SOS response associated peptidase-like"/>
    <property type="match status" value="1"/>
</dbReference>
<reference evidence="2" key="1">
    <citation type="submission" date="2023-07" db="EMBL/GenBank/DDBJ databases">
        <title>Whole genome sequence analysis of rice epiphytic Sphingomonas sanguinis OsEp_Plm_15B2.</title>
        <authorList>
            <person name="Sahu K.P."/>
            <person name="Asharani P."/>
            <person name="Reddy B."/>
            <person name="Kumar A."/>
        </authorList>
    </citation>
    <scope>NUCLEOTIDE SEQUENCE [LARGE SCALE GENOMIC DNA]</scope>
    <source>
        <strain evidence="2">OsEp_Plm_15B2</strain>
    </source>
</reference>
<proteinExistence type="predicted"/>
<dbReference type="SUPFAM" id="SSF143081">
    <property type="entry name" value="BB1717-like"/>
    <property type="match status" value="1"/>
</dbReference>
<comment type="caution">
    <text evidence="1">The sequence shown here is derived from an EMBL/GenBank/DDBJ whole genome shotgun (WGS) entry which is preliminary data.</text>
</comment>
<name>A0ABU5LSS1_9SPHN</name>
<keyword evidence="2" id="KW-1185">Reference proteome</keyword>
<dbReference type="EMBL" id="JAOBTW010000014">
    <property type="protein sequence ID" value="MDZ7282988.1"/>
    <property type="molecule type" value="Genomic_DNA"/>
</dbReference>
<evidence type="ECO:0000313" key="1">
    <source>
        <dbReference type="EMBL" id="MDZ7282988.1"/>
    </source>
</evidence>
<evidence type="ECO:0000313" key="2">
    <source>
        <dbReference type="Proteomes" id="UP001292182"/>
    </source>
</evidence>
<organism evidence="1 2">
    <name type="scientific">Sphingomonas sanguinis</name>
    <dbReference type="NCBI Taxonomy" id="33051"/>
    <lineage>
        <taxon>Bacteria</taxon>
        <taxon>Pseudomonadati</taxon>
        <taxon>Pseudomonadota</taxon>
        <taxon>Alphaproteobacteria</taxon>
        <taxon>Sphingomonadales</taxon>
        <taxon>Sphingomonadaceae</taxon>
        <taxon>Sphingomonas</taxon>
    </lineage>
</organism>
<dbReference type="RefSeq" id="WP_322539795.1">
    <property type="nucleotide sequence ID" value="NZ_JAOBTW010000014.1"/>
</dbReference>
<dbReference type="Proteomes" id="UP001292182">
    <property type="component" value="Unassembled WGS sequence"/>
</dbReference>
<gene>
    <name evidence="1" type="ORF">N4G62_13225</name>
</gene>
<accession>A0ABU5LSS1</accession>